<dbReference type="Proteomes" id="UP000789595">
    <property type="component" value="Unassembled WGS sequence"/>
</dbReference>
<proteinExistence type="predicted"/>
<name>A0A8J2WSK9_9STRA</name>
<sequence>YFVVSLTQVAELRRRRPAPTPSPRGSVLDVALFPPSRRLRRLPLSQSPLREHAPLRIFQFTLLLAPLLVPLRVDDPLVLRLGKAKQIRDDLPHKFRTPQVLLVEPPEALSTPLLQGIGPFLPLLPVVGPELPVRGHPLFESFEAVRLPRRFFGFLNEEGVGLAAGDGLPPLLLLALDHGEDGLGHGFYSVVLCWLGS</sequence>
<protein>
    <submittedName>
        <fullName evidence="1">Uncharacterized protein</fullName>
    </submittedName>
</protein>
<keyword evidence="2" id="KW-1185">Reference proteome</keyword>
<gene>
    <name evidence="1" type="ORF">PECAL_1P20670</name>
</gene>
<evidence type="ECO:0000313" key="1">
    <source>
        <dbReference type="EMBL" id="CAH0365619.1"/>
    </source>
</evidence>
<comment type="caution">
    <text evidence="1">The sequence shown here is derived from an EMBL/GenBank/DDBJ whole genome shotgun (WGS) entry which is preliminary data.</text>
</comment>
<organism evidence="1 2">
    <name type="scientific">Pelagomonas calceolata</name>
    <dbReference type="NCBI Taxonomy" id="35677"/>
    <lineage>
        <taxon>Eukaryota</taxon>
        <taxon>Sar</taxon>
        <taxon>Stramenopiles</taxon>
        <taxon>Ochrophyta</taxon>
        <taxon>Pelagophyceae</taxon>
        <taxon>Pelagomonadales</taxon>
        <taxon>Pelagomonadaceae</taxon>
        <taxon>Pelagomonas</taxon>
    </lineage>
</organism>
<dbReference type="EMBL" id="CAKKNE010000001">
    <property type="protein sequence ID" value="CAH0365619.1"/>
    <property type="molecule type" value="Genomic_DNA"/>
</dbReference>
<reference evidence="1" key="1">
    <citation type="submission" date="2021-11" db="EMBL/GenBank/DDBJ databases">
        <authorList>
            <consortium name="Genoscope - CEA"/>
            <person name="William W."/>
        </authorList>
    </citation>
    <scope>NUCLEOTIDE SEQUENCE</scope>
</reference>
<evidence type="ECO:0000313" key="2">
    <source>
        <dbReference type="Proteomes" id="UP000789595"/>
    </source>
</evidence>
<dbReference type="AlphaFoldDB" id="A0A8J2WSK9"/>
<feature type="non-terminal residue" evidence="1">
    <location>
        <position position="1"/>
    </location>
</feature>
<accession>A0A8J2WSK9</accession>